<protein>
    <recommendedName>
        <fullName evidence="3">C3H1-type domain-containing protein</fullName>
    </recommendedName>
</protein>
<feature type="zinc finger region" description="C3H1-type" evidence="1">
    <location>
        <begin position="323"/>
        <end position="351"/>
    </location>
</feature>
<reference evidence="4 5" key="1">
    <citation type="journal article" date="2018" name="Nat. Ecol. Evol.">
        <title>Pezizomycetes genomes reveal the molecular basis of ectomycorrhizal truffle lifestyle.</title>
        <authorList>
            <person name="Murat C."/>
            <person name="Payen T."/>
            <person name="Noel B."/>
            <person name="Kuo A."/>
            <person name="Morin E."/>
            <person name="Chen J."/>
            <person name="Kohler A."/>
            <person name="Krizsan K."/>
            <person name="Balestrini R."/>
            <person name="Da Silva C."/>
            <person name="Montanini B."/>
            <person name="Hainaut M."/>
            <person name="Levati E."/>
            <person name="Barry K.W."/>
            <person name="Belfiori B."/>
            <person name="Cichocki N."/>
            <person name="Clum A."/>
            <person name="Dockter R.B."/>
            <person name="Fauchery L."/>
            <person name="Guy J."/>
            <person name="Iotti M."/>
            <person name="Le Tacon F."/>
            <person name="Lindquist E.A."/>
            <person name="Lipzen A."/>
            <person name="Malagnac F."/>
            <person name="Mello A."/>
            <person name="Molinier V."/>
            <person name="Miyauchi S."/>
            <person name="Poulain J."/>
            <person name="Riccioni C."/>
            <person name="Rubini A."/>
            <person name="Sitrit Y."/>
            <person name="Splivallo R."/>
            <person name="Traeger S."/>
            <person name="Wang M."/>
            <person name="Zifcakova L."/>
            <person name="Wipf D."/>
            <person name="Zambonelli A."/>
            <person name="Paolocci F."/>
            <person name="Nowrousian M."/>
            <person name="Ottonello S."/>
            <person name="Baldrian P."/>
            <person name="Spatafora J.W."/>
            <person name="Henrissat B."/>
            <person name="Nagy L.G."/>
            <person name="Aury J.M."/>
            <person name="Wincker P."/>
            <person name="Grigoriev I.V."/>
            <person name="Bonfante P."/>
            <person name="Martin F.M."/>
        </authorList>
    </citation>
    <scope>NUCLEOTIDE SEQUENCE [LARGE SCALE GENOMIC DNA]</scope>
    <source>
        <strain evidence="4 5">ATCC MYA-4762</strain>
    </source>
</reference>
<dbReference type="InParanoid" id="A0A3N4LKU9"/>
<feature type="compositionally biased region" description="Pro residues" evidence="2">
    <location>
        <begin position="196"/>
        <end position="212"/>
    </location>
</feature>
<dbReference type="PROSITE" id="PS50103">
    <property type="entry name" value="ZF_C3H1"/>
    <property type="match status" value="2"/>
</dbReference>
<evidence type="ECO:0000256" key="1">
    <source>
        <dbReference type="PROSITE-ProRule" id="PRU00723"/>
    </source>
</evidence>
<feature type="domain" description="C3H1-type" evidence="3">
    <location>
        <begin position="473"/>
        <end position="503"/>
    </location>
</feature>
<gene>
    <name evidence="4" type="ORF">L211DRAFT_447377</name>
</gene>
<keyword evidence="5" id="KW-1185">Reference proteome</keyword>
<feature type="compositionally biased region" description="Polar residues" evidence="2">
    <location>
        <begin position="71"/>
        <end position="86"/>
    </location>
</feature>
<feature type="region of interest" description="Disordered" evidence="2">
    <location>
        <begin position="617"/>
        <end position="654"/>
    </location>
</feature>
<evidence type="ECO:0000256" key="2">
    <source>
        <dbReference type="SAM" id="MobiDB-lite"/>
    </source>
</evidence>
<sequence length="744" mass="79583">MTSTGLAASSSLEDVVPALDMVWHTIVKNDGTSAKVLGPKDLLDHLQIQSQETSTLPRGQRTISPRDLHNETTGNHGRSQSLTFPNSGLGPLLPSNIAVDIANAATYSPRRTFDGEGSYHFSSPTQRPSISGPPGLPKYSNNFGSGLTSPNPWNDSNHQSWGRQGLGPQTPRSQLRARENSVYSPWAGPYSSAGQPPNPIGPPPGLPGPPSHTPQSSHSSHNTANFEKWCRNRLLEDKLNTLAASIEGATASTPLQSPNESGKPFLPPQLLYTPVEKEPEKMPTDLVEIEGAVGKQDHAPESQGEYGEEEERNGERDTKGFRRPYNRRCRFLDLKGGCREGADCPFNHSVLNSNRSPKKELADNLGGAGPRAIITRGVSSSDKKDESNCSSSTANGSPVRVGPPRATFPPPNKPIIILQRPTSNSQSIVNITPDSRIPTPPTTPPQAAATLASVSTTNNGGISADMTDLNRPKGVKEFCTYWIRTGKCDFFNQQGCAYSHDKDAYYAKYPLRPAPAAPPILRERSEELPRGLSGSKWANKGLGDVRLTIITKAPLPAPLFSARGPSPTKKSWAAEKRHASAPPAATSTPATLGKKGRPATTIARKVVIRGATVNFAKAGGWRGGKPPGSAASDDETSPSSEEPEVAKAAAAPKPNAVEIAKASIDDAAISRPWNKVHKKLTKKGKGKGTVKDKDDRDDLLMPWIESQTKSGIESQTGMKVDVGDLLGMDDGSIAGSVLELRHRK</sequence>
<evidence type="ECO:0000259" key="3">
    <source>
        <dbReference type="PROSITE" id="PS50103"/>
    </source>
</evidence>
<feature type="domain" description="C3H1-type" evidence="3">
    <location>
        <begin position="323"/>
        <end position="351"/>
    </location>
</feature>
<feature type="compositionally biased region" description="Polar residues" evidence="2">
    <location>
        <begin position="50"/>
        <end position="63"/>
    </location>
</feature>
<feature type="region of interest" description="Disordered" evidence="2">
    <location>
        <begin position="50"/>
        <end position="87"/>
    </location>
</feature>
<feature type="compositionally biased region" description="Polar residues" evidence="2">
    <location>
        <begin position="139"/>
        <end position="162"/>
    </location>
</feature>
<accession>A0A3N4LKU9</accession>
<feature type="compositionally biased region" description="Polar residues" evidence="2">
    <location>
        <begin position="120"/>
        <end position="129"/>
    </location>
</feature>
<dbReference type="OrthoDB" id="5355510at2759"/>
<proteinExistence type="predicted"/>
<feature type="region of interest" description="Disordered" evidence="2">
    <location>
        <begin position="115"/>
        <end position="224"/>
    </location>
</feature>
<dbReference type="EMBL" id="ML121561">
    <property type="protein sequence ID" value="RPB21281.1"/>
    <property type="molecule type" value="Genomic_DNA"/>
</dbReference>
<name>A0A3N4LKU9_9PEZI</name>
<feature type="region of interest" description="Disordered" evidence="2">
    <location>
        <begin position="668"/>
        <end position="695"/>
    </location>
</feature>
<keyword evidence="1" id="KW-0862">Zinc</keyword>
<dbReference type="InterPro" id="IPR000571">
    <property type="entry name" value="Znf_CCCH"/>
</dbReference>
<feature type="compositionally biased region" description="Low complexity" evidence="2">
    <location>
        <begin position="580"/>
        <end position="591"/>
    </location>
</feature>
<dbReference type="AlphaFoldDB" id="A0A3N4LKU9"/>
<dbReference type="GO" id="GO:0008270">
    <property type="term" value="F:zinc ion binding"/>
    <property type="evidence" value="ECO:0007669"/>
    <property type="project" value="UniProtKB-KW"/>
</dbReference>
<evidence type="ECO:0000313" key="4">
    <source>
        <dbReference type="EMBL" id="RPB21281.1"/>
    </source>
</evidence>
<organism evidence="4 5">
    <name type="scientific">Terfezia boudieri ATCC MYA-4762</name>
    <dbReference type="NCBI Taxonomy" id="1051890"/>
    <lineage>
        <taxon>Eukaryota</taxon>
        <taxon>Fungi</taxon>
        <taxon>Dikarya</taxon>
        <taxon>Ascomycota</taxon>
        <taxon>Pezizomycotina</taxon>
        <taxon>Pezizomycetes</taxon>
        <taxon>Pezizales</taxon>
        <taxon>Pezizaceae</taxon>
        <taxon>Terfezia</taxon>
    </lineage>
</organism>
<dbReference type="Proteomes" id="UP000267821">
    <property type="component" value="Unassembled WGS sequence"/>
</dbReference>
<feature type="zinc finger region" description="C3H1-type" evidence="1">
    <location>
        <begin position="473"/>
        <end position="503"/>
    </location>
</feature>
<keyword evidence="1" id="KW-0863">Zinc-finger</keyword>
<feature type="region of interest" description="Disordered" evidence="2">
    <location>
        <begin position="558"/>
        <end position="598"/>
    </location>
</feature>
<feature type="region of interest" description="Disordered" evidence="2">
    <location>
        <begin position="293"/>
        <end position="321"/>
    </location>
</feature>
<feature type="region of interest" description="Disordered" evidence="2">
    <location>
        <begin position="347"/>
        <end position="412"/>
    </location>
</feature>
<feature type="compositionally biased region" description="Basic residues" evidence="2">
    <location>
        <begin position="674"/>
        <end position="688"/>
    </location>
</feature>
<keyword evidence="1" id="KW-0479">Metal-binding</keyword>
<evidence type="ECO:0000313" key="5">
    <source>
        <dbReference type="Proteomes" id="UP000267821"/>
    </source>
</evidence>